<sequence length="91" mass="10813">MMGDPRHRKFVMKEVFMFAYWHGHGRGGGRHTQERDDRIRWTRYTAGERRKICPLEFFFDGGMKLFFLNSFAQNEQDECPAYSAGNKSIKM</sequence>
<comment type="caution">
    <text evidence="1">The sequence shown here is derived from an EMBL/GenBank/DDBJ whole genome shotgun (WGS) entry which is preliminary data.</text>
</comment>
<accession>A0A016RZ88</accession>
<gene>
    <name evidence="1" type="primary">Acey_s0333.g2813</name>
    <name evidence="1" type="ORF">Y032_0333g2813</name>
</gene>
<evidence type="ECO:0000313" key="1">
    <source>
        <dbReference type="EMBL" id="EYB83566.1"/>
    </source>
</evidence>
<dbReference type="EMBL" id="JARK01001669">
    <property type="protein sequence ID" value="EYB83566.1"/>
    <property type="molecule type" value="Genomic_DNA"/>
</dbReference>
<name>A0A016RZ88_9BILA</name>
<organism evidence="1 2">
    <name type="scientific">Ancylostoma ceylanicum</name>
    <dbReference type="NCBI Taxonomy" id="53326"/>
    <lineage>
        <taxon>Eukaryota</taxon>
        <taxon>Metazoa</taxon>
        <taxon>Ecdysozoa</taxon>
        <taxon>Nematoda</taxon>
        <taxon>Chromadorea</taxon>
        <taxon>Rhabditida</taxon>
        <taxon>Rhabditina</taxon>
        <taxon>Rhabditomorpha</taxon>
        <taxon>Strongyloidea</taxon>
        <taxon>Ancylostomatidae</taxon>
        <taxon>Ancylostomatinae</taxon>
        <taxon>Ancylostoma</taxon>
    </lineage>
</organism>
<reference evidence="2" key="1">
    <citation type="journal article" date="2015" name="Nat. Genet.">
        <title>The genome and transcriptome of the zoonotic hookworm Ancylostoma ceylanicum identify infection-specific gene families.</title>
        <authorList>
            <person name="Schwarz E.M."/>
            <person name="Hu Y."/>
            <person name="Antoshechkin I."/>
            <person name="Miller M.M."/>
            <person name="Sternberg P.W."/>
            <person name="Aroian R.V."/>
        </authorList>
    </citation>
    <scope>NUCLEOTIDE SEQUENCE</scope>
    <source>
        <strain evidence="2">HY135</strain>
    </source>
</reference>
<evidence type="ECO:0000313" key="2">
    <source>
        <dbReference type="Proteomes" id="UP000024635"/>
    </source>
</evidence>
<dbReference type="AlphaFoldDB" id="A0A016RZ88"/>
<dbReference type="Proteomes" id="UP000024635">
    <property type="component" value="Unassembled WGS sequence"/>
</dbReference>
<protein>
    <submittedName>
        <fullName evidence="1">Uncharacterized protein</fullName>
    </submittedName>
</protein>
<proteinExistence type="predicted"/>
<keyword evidence="2" id="KW-1185">Reference proteome</keyword>